<dbReference type="GO" id="GO:0003677">
    <property type="term" value="F:DNA binding"/>
    <property type="evidence" value="ECO:0007669"/>
    <property type="project" value="UniProtKB-UniRule"/>
</dbReference>
<accession>A0A9W8EBA9</accession>
<keyword evidence="11 14" id="KW-0234">DNA repair</keyword>
<dbReference type="EC" id="3.1.22.-" evidence="14"/>
<dbReference type="InterPro" id="IPR006166">
    <property type="entry name" value="ERCC4_domain"/>
</dbReference>
<evidence type="ECO:0000256" key="11">
    <source>
        <dbReference type="ARBA" id="ARBA00023204"/>
    </source>
</evidence>
<keyword evidence="18" id="KW-1185">Reference proteome</keyword>
<evidence type="ECO:0000256" key="8">
    <source>
        <dbReference type="ARBA" id="ARBA00022801"/>
    </source>
</evidence>
<evidence type="ECO:0000256" key="3">
    <source>
        <dbReference type="ARBA" id="ARBA00010015"/>
    </source>
</evidence>
<organism evidence="17 18">
    <name type="scientific">Dimargaris verticillata</name>
    <dbReference type="NCBI Taxonomy" id="2761393"/>
    <lineage>
        <taxon>Eukaryota</taxon>
        <taxon>Fungi</taxon>
        <taxon>Fungi incertae sedis</taxon>
        <taxon>Zoopagomycota</taxon>
        <taxon>Kickxellomycotina</taxon>
        <taxon>Dimargaritomycetes</taxon>
        <taxon>Dimargaritales</taxon>
        <taxon>Dimargaritaceae</taxon>
        <taxon>Dimargaris</taxon>
    </lineage>
</organism>
<evidence type="ECO:0000256" key="12">
    <source>
        <dbReference type="ARBA" id="ARBA00023242"/>
    </source>
</evidence>
<keyword evidence="10 14" id="KW-0233">DNA recombination</keyword>
<dbReference type="GO" id="GO:0006308">
    <property type="term" value="P:DNA catabolic process"/>
    <property type="evidence" value="ECO:0007669"/>
    <property type="project" value="UniProtKB-UniRule"/>
</dbReference>
<dbReference type="EMBL" id="JANBQB010001022">
    <property type="protein sequence ID" value="KAJ1972561.1"/>
    <property type="molecule type" value="Genomic_DNA"/>
</dbReference>
<proteinExistence type="inferred from homology"/>
<comment type="caution">
    <text evidence="17">The sequence shown here is derived from an EMBL/GenBank/DDBJ whole genome shotgun (WGS) entry which is preliminary data.</text>
</comment>
<dbReference type="OrthoDB" id="5963188at2759"/>
<protein>
    <recommendedName>
        <fullName evidence="14">Crossover junction endonuclease MUS81</fullName>
        <ecNumber evidence="14">3.1.22.-</ecNumber>
    </recommendedName>
</protein>
<comment type="cofactor">
    <cofactor evidence="1 14">
        <name>Mg(2+)</name>
        <dbReference type="ChEBI" id="CHEBI:18420"/>
    </cofactor>
</comment>
<gene>
    <name evidence="17" type="primary">MUS81</name>
    <name evidence="17" type="ORF">H4R34_005370</name>
</gene>
<evidence type="ECO:0000256" key="6">
    <source>
        <dbReference type="ARBA" id="ARBA00022759"/>
    </source>
</evidence>
<dbReference type="GO" id="GO:0031297">
    <property type="term" value="P:replication fork processing"/>
    <property type="evidence" value="ECO:0007669"/>
    <property type="project" value="UniProtKB-ARBA"/>
</dbReference>
<keyword evidence="4 14" id="KW-0540">Nuclease</keyword>
<evidence type="ECO:0000256" key="7">
    <source>
        <dbReference type="ARBA" id="ARBA00022763"/>
    </source>
</evidence>
<evidence type="ECO:0000313" key="18">
    <source>
        <dbReference type="Proteomes" id="UP001151582"/>
    </source>
</evidence>
<dbReference type="GO" id="GO:0048257">
    <property type="term" value="F:3'-flap endonuclease activity"/>
    <property type="evidence" value="ECO:0007669"/>
    <property type="project" value="TreeGrafter"/>
</dbReference>
<comment type="function">
    <text evidence="14">Interacts with EME1 to form a DNA structure-specific endonuclease with substrate preference for branched DNA structures with a 5'-end at the branch nick. Typical substrates include 3'-flap structures, D-loops, replication forks and nicked Holliday junctions. May be required in mitosis for the processing of stalled or collapsed replication fork intermediates. May be required in meiosis for the repair of meiosis-specific double strand breaks subsequent to single-end invasion (SEI).</text>
</comment>
<keyword evidence="5 14" id="KW-0479">Metal-binding</keyword>
<dbReference type="GO" id="GO:0048476">
    <property type="term" value="C:Holliday junction resolvase complex"/>
    <property type="evidence" value="ECO:0007669"/>
    <property type="project" value="UniProtKB-UniRule"/>
</dbReference>
<sequence length="621" mass="69123">MPPKKPYPPCGNPLFLQWVDEWYQEARSRNAKLQFVYKKAFDALAQAQQVFQTAKEAQQLRGIGPSLVTKLQARLDKHQRDTGQGSSAANTTSIATTATPTSLTEASQPGAADLSLQTQAQSRPPRPRRSTAEYVPRYRSGAFAILIALHFLTAHDRHLRQRLTQSVDATADDSWFYRRDIIDIAQHFCDSTFDDSARGAQYSAWSGMKTLVDKELVYRLGMAAEYMLSDRGITLARQLIQVTQQRDTNFATVLDEININVDGSYVDQPAAALVRRCHSDGPLSPASQAQGQAGLAQPLRRALSHLGSTAAPGSTAKASMRPPRPSAAATAAAVALTSNPPSNALPPAEIMDWEPITHPAQSFDVWLVLDTREIRSKSDRDYIRVELEKRNVPVILRSLDLGDIMWVARPHSCSGPEEELFLGHIVERKRMDDLIASIKDGRYKEQKHRLRSCGAEHVTYLVEGNHTDDERRIGPNVIQTVISETQVIHGFTVKRTAGMDATLQYLALMTEQLSKWFTAQALHQVPNSVIVRSTFAGLKARLKMHYPDRTWCISYAAFCNVGRKSGDLTLSALFVRMLMSVKGMSAEKATHLAKRYPTPASFLEALAREPDHEGRKRILQD</sequence>
<keyword evidence="9 14" id="KW-0460">Magnesium</keyword>
<dbReference type="GO" id="GO:0000712">
    <property type="term" value="P:resolution of meiotic recombination intermediates"/>
    <property type="evidence" value="ECO:0007669"/>
    <property type="project" value="TreeGrafter"/>
</dbReference>
<keyword evidence="7 14" id="KW-0227">DNA damage</keyword>
<dbReference type="Gene3D" id="3.40.50.10130">
    <property type="match status" value="1"/>
</dbReference>
<dbReference type="Proteomes" id="UP001151582">
    <property type="component" value="Unassembled WGS sequence"/>
</dbReference>
<dbReference type="Gene3D" id="1.10.10.10">
    <property type="entry name" value="Winged helix-like DNA-binding domain superfamily/Winged helix DNA-binding domain"/>
    <property type="match status" value="1"/>
</dbReference>
<dbReference type="Gene3D" id="1.10.150.110">
    <property type="entry name" value="DNA polymerase beta, N-terminal domain-like"/>
    <property type="match status" value="1"/>
</dbReference>
<evidence type="ECO:0000256" key="14">
    <source>
        <dbReference type="RuleBase" id="RU369042"/>
    </source>
</evidence>
<comment type="subcellular location">
    <subcellularLocation>
        <location evidence="2 14">Nucleus</location>
    </subcellularLocation>
</comment>
<comment type="subunit">
    <text evidence="14">Interacts with EME1.</text>
</comment>
<dbReference type="GO" id="GO:0000727">
    <property type="term" value="P:double-strand break repair via break-induced replication"/>
    <property type="evidence" value="ECO:0007669"/>
    <property type="project" value="UniProtKB-UniRule"/>
</dbReference>
<keyword evidence="6 14" id="KW-0255">Endonuclease</keyword>
<keyword evidence="8 14" id="KW-0378">Hydrolase</keyword>
<keyword evidence="12 14" id="KW-0539">Nucleus</keyword>
<dbReference type="InterPro" id="IPR027421">
    <property type="entry name" value="DNA_pol_lamdba_lyase_dom_sf"/>
</dbReference>
<evidence type="ECO:0000256" key="4">
    <source>
        <dbReference type="ARBA" id="ARBA00022722"/>
    </source>
</evidence>
<keyword evidence="13" id="KW-0469">Meiosis</keyword>
<dbReference type="CDD" id="cd21036">
    <property type="entry name" value="WH_MUS81"/>
    <property type="match status" value="1"/>
</dbReference>
<dbReference type="Pfam" id="PF14716">
    <property type="entry name" value="HHH_8"/>
    <property type="match status" value="1"/>
</dbReference>
<evidence type="ECO:0000256" key="2">
    <source>
        <dbReference type="ARBA" id="ARBA00004123"/>
    </source>
</evidence>
<dbReference type="PANTHER" id="PTHR13451">
    <property type="entry name" value="CLASS II CROSSOVER JUNCTION ENDONUCLEASE MUS81"/>
    <property type="match status" value="1"/>
</dbReference>
<evidence type="ECO:0000256" key="9">
    <source>
        <dbReference type="ARBA" id="ARBA00022842"/>
    </source>
</evidence>
<dbReference type="InterPro" id="IPR010996">
    <property type="entry name" value="HHH_MUS81"/>
</dbReference>
<dbReference type="GO" id="GO:0031573">
    <property type="term" value="P:mitotic intra-S DNA damage checkpoint signaling"/>
    <property type="evidence" value="ECO:0007669"/>
    <property type="project" value="TreeGrafter"/>
</dbReference>
<dbReference type="GO" id="GO:0046872">
    <property type="term" value="F:metal ion binding"/>
    <property type="evidence" value="ECO:0007669"/>
    <property type="project" value="UniProtKB-UniRule"/>
</dbReference>
<dbReference type="InterPro" id="IPR047416">
    <property type="entry name" value="XPF_nuclease_Mus81"/>
</dbReference>
<dbReference type="CDD" id="cd20074">
    <property type="entry name" value="XPF_nuclease_Mus81"/>
    <property type="match status" value="1"/>
</dbReference>
<name>A0A9W8EBA9_9FUNG</name>
<dbReference type="FunFam" id="3.40.50.10130:FF:000003">
    <property type="entry name" value="Crossover junction endonuclease MUS81"/>
    <property type="match status" value="1"/>
</dbReference>
<evidence type="ECO:0000256" key="10">
    <source>
        <dbReference type="ARBA" id="ARBA00023172"/>
    </source>
</evidence>
<dbReference type="InterPro" id="IPR011335">
    <property type="entry name" value="Restrct_endonuc-II-like"/>
</dbReference>
<evidence type="ECO:0000256" key="15">
    <source>
        <dbReference type="SAM" id="MobiDB-lite"/>
    </source>
</evidence>
<feature type="compositionally biased region" description="Low complexity" evidence="15">
    <location>
        <begin position="86"/>
        <end position="107"/>
    </location>
</feature>
<dbReference type="Pfam" id="PF02732">
    <property type="entry name" value="ERCC4"/>
    <property type="match status" value="1"/>
</dbReference>
<dbReference type="GO" id="GO:0005634">
    <property type="term" value="C:nucleus"/>
    <property type="evidence" value="ECO:0007669"/>
    <property type="project" value="UniProtKB-SubCell"/>
</dbReference>
<evidence type="ECO:0000313" key="17">
    <source>
        <dbReference type="EMBL" id="KAJ1972561.1"/>
    </source>
</evidence>
<reference evidence="17" key="1">
    <citation type="submission" date="2022-07" db="EMBL/GenBank/DDBJ databases">
        <title>Phylogenomic reconstructions and comparative analyses of Kickxellomycotina fungi.</title>
        <authorList>
            <person name="Reynolds N.K."/>
            <person name="Stajich J.E."/>
            <person name="Barry K."/>
            <person name="Grigoriev I.V."/>
            <person name="Crous P."/>
            <person name="Smith M.E."/>
        </authorList>
    </citation>
    <scope>NUCLEOTIDE SEQUENCE</scope>
    <source>
        <strain evidence="17">RSA 567</strain>
    </source>
</reference>
<dbReference type="AlphaFoldDB" id="A0A9W8EBA9"/>
<evidence type="ECO:0000259" key="16">
    <source>
        <dbReference type="SMART" id="SM00891"/>
    </source>
</evidence>
<dbReference type="InterPro" id="IPR033309">
    <property type="entry name" value="Mus81"/>
</dbReference>
<dbReference type="InterPro" id="IPR036388">
    <property type="entry name" value="WH-like_DNA-bd_sf"/>
</dbReference>
<dbReference type="FunFam" id="1.10.150.110:FF:000001">
    <property type="entry name" value="Putative Crossover junction endonuclease MUS81"/>
    <property type="match status" value="1"/>
</dbReference>
<dbReference type="InterPro" id="IPR042530">
    <property type="entry name" value="EME1/EME2_C"/>
</dbReference>
<dbReference type="SMART" id="SM00891">
    <property type="entry name" value="ERCC4"/>
    <property type="match status" value="1"/>
</dbReference>
<evidence type="ECO:0000256" key="13">
    <source>
        <dbReference type="ARBA" id="ARBA00023254"/>
    </source>
</evidence>
<dbReference type="Pfam" id="PF21136">
    <property type="entry name" value="WHD_MUS81"/>
    <property type="match status" value="1"/>
</dbReference>
<evidence type="ECO:0000256" key="1">
    <source>
        <dbReference type="ARBA" id="ARBA00001946"/>
    </source>
</evidence>
<feature type="non-terminal residue" evidence="17">
    <location>
        <position position="1"/>
    </location>
</feature>
<dbReference type="Gene3D" id="1.10.150.670">
    <property type="entry name" value="Crossover junction endonuclease EME1, DNA-binding domain"/>
    <property type="match status" value="1"/>
</dbReference>
<dbReference type="GO" id="GO:0008821">
    <property type="term" value="F:crossover junction DNA endonuclease activity"/>
    <property type="evidence" value="ECO:0007669"/>
    <property type="project" value="UniProtKB-UniRule"/>
</dbReference>
<feature type="region of interest" description="Disordered" evidence="15">
    <location>
        <begin position="73"/>
        <end position="133"/>
    </location>
</feature>
<comment type="similarity">
    <text evidence="3 14">Belongs to the XPF family.</text>
</comment>
<dbReference type="InterPro" id="IPR047417">
    <property type="entry name" value="WHD_MUS81"/>
</dbReference>
<feature type="domain" description="ERCC4" evidence="16">
    <location>
        <begin position="366"/>
        <end position="466"/>
    </location>
</feature>
<dbReference type="SUPFAM" id="SSF47802">
    <property type="entry name" value="DNA polymerase beta, N-terminal domain-like"/>
    <property type="match status" value="1"/>
</dbReference>
<evidence type="ECO:0000256" key="5">
    <source>
        <dbReference type="ARBA" id="ARBA00022723"/>
    </source>
</evidence>
<dbReference type="SUPFAM" id="SSF52980">
    <property type="entry name" value="Restriction endonuclease-like"/>
    <property type="match status" value="1"/>
</dbReference>
<dbReference type="PANTHER" id="PTHR13451:SF0">
    <property type="entry name" value="CROSSOVER JUNCTION ENDONUCLEASE MUS81"/>
    <property type="match status" value="1"/>
</dbReference>